<evidence type="ECO:0000313" key="1">
    <source>
        <dbReference type="Ensembl" id="ENSMUSP00000141804.2"/>
    </source>
</evidence>
<dbReference type="ExpressionAtlas" id="A0A0A6YX23">
    <property type="expression patterns" value="baseline and differential"/>
</dbReference>
<dbReference type="AlphaFoldDB" id="A0A0A6YX23"/>
<dbReference type="Bgee" id="ENSMUSG00000026073">
    <property type="expression patterns" value="Expressed in gastrula and 83 other cell types or tissues"/>
</dbReference>
<protein>
    <submittedName>
        <fullName evidence="1">Interleukin 1 receptor, type II</fullName>
    </submittedName>
</protein>
<dbReference type="Proteomes" id="UP000000589">
    <property type="component" value="Chromosome 1"/>
</dbReference>
<gene>
    <name evidence="1 2" type="primary">Il1r2</name>
</gene>
<reference evidence="1 3" key="1">
    <citation type="journal article" date="2009" name="PLoS Biol.">
        <title>Lineage-specific biology revealed by a finished genome assembly of the mouse.</title>
        <authorList>
            <consortium name="Mouse Genome Sequencing Consortium"/>
            <person name="Church D.M."/>
            <person name="Goodstadt L."/>
            <person name="Hillier L.W."/>
            <person name="Zody M.C."/>
            <person name="Goldstein S."/>
            <person name="She X."/>
            <person name="Bult C.J."/>
            <person name="Agarwala R."/>
            <person name="Cherry J.L."/>
            <person name="DiCuccio M."/>
            <person name="Hlavina W."/>
            <person name="Kapustin Y."/>
            <person name="Meric P."/>
            <person name="Maglott D."/>
            <person name="Birtle Z."/>
            <person name="Marques A.C."/>
            <person name="Graves T."/>
            <person name="Zhou S."/>
            <person name="Teague B."/>
            <person name="Potamousis K."/>
            <person name="Churas C."/>
            <person name="Place M."/>
            <person name="Herschleb J."/>
            <person name="Runnheim R."/>
            <person name="Forrest D."/>
            <person name="Amos-Landgraf J."/>
            <person name="Schwartz D.C."/>
            <person name="Cheng Z."/>
            <person name="Lindblad-Toh K."/>
            <person name="Eichler E.E."/>
            <person name="Ponting C.P."/>
        </authorList>
    </citation>
    <scope>NUCLEOTIDE SEQUENCE [LARGE SCALE GENOMIC DNA]</scope>
    <source>
        <strain evidence="1 3">C57BL/6J</strain>
    </source>
</reference>
<reference evidence="1" key="3">
    <citation type="submission" date="2025-08" db="UniProtKB">
        <authorList>
            <consortium name="Ensembl"/>
        </authorList>
    </citation>
    <scope>IDENTIFICATION</scope>
    <source>
        <strain evidence="1">C57BL/6J</strain>
    </source>
</reference>
<reference evidence="1 3" key="2">
    <citation type="journal article" date="2011" name="PLoS Biol.">
        <title>Modernizing reference genome assemblies.</title>
        <authorList>
            <person name="Church D.M."/>
            <person name="Schneider V.A."/>
            <person name="Graves T."/>
            <person name="Auger K."/>
            <person name="Cunningham F."/>
            <person name="Bouk N."/>
            <person name="Chen H.C."/>
            <person name="Agarwala R."/>
            <person name="McLaren W.M."/>
            <person name="Ritchie G.R."/>
            <person name="Albracht D."/>
            <person name="Kremitzki M."/>
            <person name="Rock S."/>
            <person name="Kotkiewicz H."/>
            <person name="Kremitzki C."/>
            <person name="Wollam A."/>
            <person name="Trani L."/>
            <person name="Fulton L."/>
            <person name="Fulton R."/>
            <person name="Matthews L."/>
            <person name="Whitehead S."/>
            <person name="Chow W."/>
            <person name="Torrance J."/>
            <person name="Dunn M."/>
            <person name="Harden G."/>
            <person name="Threadgold G."/>
            <person name="Wood J."/>
            <person name="Collins J."/>
            <person name="Heath P."/>
            <person name="Griffiths G."/>
            <person name="Pelan S."/>
            <person name="Grafham D."/>
            <person name="Eichler E.E."/>
            <person name="Weinstock G."/>
            <person name="Mardis E.R."/>
            <person name="Wilson R.K."/>
            <person name="Howe K."/>
            <person name="Flicek P."/>
            <person name="Hubbard T."/>
        </authorList>
    </citation>
    <scope>NUCLEOTIDE SEQUENCE [LARGE SCALE GENOMIC DNA]</scope>
    <source>
        <strain evidence="1 3">C57BL/6J</strain>
    </source>
</reference>
<name>A0A0A6YX23_MOUSE</name>
<keyword evidence="3" id="KW-1185">Reference proteome</keyword>
<evidence type="ECO:0000313" key="2">
    <source>
        <dbReference type="MGI" id="MGI:96546"/>
    </source>
</evidence>
<dbReference type="MGI" id="MGI:96546">
    <property type="gene designation" value="Il1r2"/>
</dbReference>
<dbReference type="SMR" id="A0A0A6YX23"/>
<dbReference type="VEuPathDB" id="HostDB:ENSMUSG00000026073"/>
<dbReference type="Ensembl" id="ENSMUST00000195770.2">
    <property type="protein sequence ID" value="ENSMUSP00000141804.2"/>
    <property type="gene ID" value="ENSMUSG00000026073.14"/>
</dbReference>
<organism evidence="1 3">
    <name type="scientific">Mus musculus</name>
    <name type="common">Mouse</name>
    <dbReference type="NCBI Taxonomy" id="10090"/>
    <lineage>
        <taxon>Eukaryota</taxon>
        <taxon>Metazoa</taxon>
        <taxon>Chordata</taxon>
        <taxon>Craniata</taxon>
        <taxon>Vertebrata</taxon>
        <taxon>Euteleostomi</taxon>
        <taxon>Mammalia</taxon>
        <taxon>Eutheria</taxon>
        <taxon>Euarchontoglires</taxon>
        <taxon>Glires</taxon>
        <taxon>Rodentia</taxon>
        <taxon>Myomorpha</taxon>
        <taxon>Muroidea</taxon>
        <taxon>Muridae</taxon>
        <taxon>Murinae</taxon>
        <taxon>Mus</taxon>
        <taxon>Mus</taxon>
    </lineage>
</organism>
<sequence length="75" mass="8181">MFILLVLVTGVSAFTTPTVVHTGKVSESPITSEKPTETHPTVSKCLWNSRSLRILKHLCLMSPTCKSQLSPPPGY</sequence>
<evidence type="ECO:0000313" key="3">
    <source>
        <dbReference type="Proteomes" id="UP000000589"/>
    </source>
</evidence>
<proteinExistence type="predicted"/>
<reference evidence="1" key="4">
    <citation type="submission" date="2025-09" db="UniProtKB">
        <authorList>
            <consortium name="Ensembl"/>
        </authorList>
    </citation>
    <scope>IDENTIFICATION</scope>
    <source>
        <strain evidence="1">C57BL/6J</strain>
    </source>
</reference>
<dbReference type="AGR" id="MGI:96546"/>
<dbReference type="HOGENOM" id="CLU_2670448_0_0_1"/>
<dbReference type="GeneTree" id="ENSGT01090000259985"/>
<accession>A0A0A6YX23</accession>
<dbReference type="Antibodypedia" id="17756">
    <property type="antibodies" value="672 antibodies from 41 providers"/>
</dbReference>